<dbReference type="Proteomes" id="UP000248044">
    <property type="component" value="Chromosome"/>
</dbReference>
<proteinExistence type="predicted"/>
<organism evidence="3 4">
    <name type="scientific">Acidianus brierleyi</name>
    <dbReference type="NCBI Taxonomy" id="41673"/>
    <lineage>
        <taxon>Archaea</taxon>
        <taxon>Thermoproteota</taxon>
        <taxon>Thermoprotei</taxon>
        <taxon>Sulfolobales</taxon>
        <taxon>Sulfolobaceae</taxon>
        <taxon>Acidianus</taxon>
    </lineage>
</organism>
<gene>
    <name evidence="3" type="ORF">DFR85_06090</name>
</gene>
<dbReference type="RefSeq" id="WP_110270106.1">
    <property type="nucleotide sequence ID" value="NZ_CP029289.2"/>
</dbReference>
<reference evidence="3 4" key="1">
    <citation type="submission" date="2018-05" db="EMBL/GenBank/DDBJ databases">
        <title>Complete Genome Sequences of Extremely Thermoacidophilic, Metal-Mobilizing Type-Strain Members of the Archaeal Family Sulfolobaceae: Acidianus brierleyi DSM-1651T, Acidianus sulfidivorans DSM-18786T, Metallosphaera hakonensis DSM-7519T, and Metallosphaera prunae DSM-10039T.</title>
        <authorList>
            <person name="Counts J.A."/>
            <person name="Kelly R.M."/>
        </authorList>
    </citation>
    <scope>NUCLEOTIDE SEQUENCE [LARGE SCALE GENOMIC DNA]</scope>
    <source>
        <strain evidence="3 4">DSM 1651</strain>
    </source>
</reference>
<dbReference type="GO" id="GO:0016491">
    <property type="term" value="F:oxidoreductase activity"/>
    <property type="evidence" value="ECO:0007669"/>
    <property type="project" value="UniProtKB-KW"/>
</dbReference>
<dbReference type="PANTHER" id="PTHR42947">
    <property type="entry name" value="COB--COM HETERODISULFIDE REDUCTASE SUBUNIT B 1"/>
    <property type="match status" value="1"/>
</dbReference>
<accession>A0A2U9IDX0</accession>
<protein>
    <submittedName>
        <fullName evidence="3">Disulfide reductase</fullName>
    </submittedName>
</protein>
<dbReference type="GeneID" id="36831708"/>
<evidence type="ECO:0000256" key="1">
    <source>
        <dbReference type="ARBA" id="ARBA00023002"/>
    </source>
</evidence>
<feature type="domain" description="Cysteine-rich" evidence="2">
    <location>
        <begin position="149"/>
        <end position="238"/>
    </location>
</feature>
<dbReference type="Gene3D" id="1.20.1050.140">
    <property type="match status" value="1"/>
</dbReference>
<dbReference type="Pfam" id="PF02754">
    <property type="entry name" value="CCG"/>
    <property type="match status" value="2"/>
</dbReference>
<feature type="domain" description="Cysteine-rich" evidence="2">
    <location>
        <begin position="3"/>
        <end position="82"/>
    </location>
</feature>
<keyword evidence="4" id="KW-1185">Reference proteome</keyword>
<evidence type="ECO:0000259" key="2">
    <source>
        <dbReference type="Pfam" id="PF02754"/>
    </source>
</evidence>
<dbReference type="AlphaFoldDB" id="A0A2U9IDX0"/>
<dbReference type="KEGG" id="abri:DFR85_06090"/>
<dbReference type="EMBL" id="CP029289">
    <property type="protein sequence ID" value="AWR94225.1"/>
    <property type="molecule type" value="Genomic_DNA"/>
</dbReference>
<sequence>MKVAYYPGCATHGLSKDVDIATKKVADVLGLELVEVEDWNCCGGGFLDERDEKVHTALNLRNLSNVEKMGLEKMVTPCSVCLQSHRLASTKYKENRDLRKEVDKKLKEANINYSGKATAEHIVWILVRDVGLEKIKSNVKKPLTGLKVGAYYGCQMLRPEQVMGFEPSFHPHSMEDLISVTGATPVSFPMQTACCGFPLMGSNPKIGLKLAYNVMNSAKSKEADIMVHPCSLCHLQLDVTQLKVKAEFNLPWTMPAIYITQLLGLSFGFSAEELGISKIAQQILKEKGVI</sequence>
<dbReference type="InterPro" id="IPR051278">
    <property type="entry name" value="HdrB/HdrD_reductase"/>
</dbReference>
<evidence type="ECO:0000313" key="4">
    <source>
        <dbReference type="Proteomes" id="UP000248044"/>
    </source>
</evidence>
<dbReference type="PANTHER" id="PTHR42947:SF1">
    <property type="entry name" value="COB--COM HETERODISULFIDE REDUCTASE SUBUNIT B 1"/>
    <property type="match status" value="1"/>
</dbReference>
<keyword evidence="1" id="KW-0560">Oxidoreductase</keyword>
<dbReference type="InterPro" id="IPR004017">
    <property type="entry name" value="Cys_rich_dom"/>
</dbReference>
<evidence type="ECO:0000313" key="3">
    <source>
        <dbReference type="EMBL" id="AWR94225.1"/>
    </source>
</evidence>
<dbReference type="OrthoDB" id="144689at2157"/>
<name>A0A2U9IDX0_9CREN</name>